<dbReference type="PANTHER" id="PTHR45947">
    <property type="entry name" value="SULFOQUINOVOSYL TRANSFERASE SQD2"/>
    <property type="match status" value="1"/>
</dbReference>
<keyword evidence="3" id="KW-1185">Reference proteome</keyword>
<name>A0AA37W7W8_9GAMM</name>
<dbReference type="InterPro" id="IPR050194">
    <property type="entry name" value="Glycosyltransferase_grp1"/>
</dbReference>
<sequence>MSEIEKSILFVNVGPSYSKNFKYYTSAKFWDFFSCAVSDVETVGYIGPFSENTPKNLALFPVSGCRTYKLPFFSSQREFYWKYITSLFFRNELNVVLSELAKFNFDVVYLRDFGLFPYLVVKRLVKNNPDIRVVLHITSDTKKLAESNFKGIKKHVYRFYSMFRFNFEYKFLTKFDHKVLLNSPHPYFNFNDNCHLMMAHSSKGFKSREEAYACVNRTFEVDAPYILFVGRISKEKGVGILIDSFLGSKDLKNKFKLLIAGDGPELAAIKKNYECSEIVFLGNVSNQGILDNLYSASSCVVIPSLEDGVPKVLMESLSCGAVTLASRVGFIDKILDSRYIFEPGNVNQLTELIEAVLVGDESNKVKDWFLLESERFSSEALQARVKKFIFSD</sequence>
<dbReference type="GO" id="GO:0016757">
    <property type="term" value="F:glycosyltransferase activity"/>
    <property type="evidence" value="ECO:0007669"/>
    <property type="project" value="InterPro"/>
</dbReference>
<dbReference type="Gene3D" id="3.40.50.2000">
    <property type="entry name" value="Glycogen Phosphorylase B"/>
    <property type="match status" value="2"/>
</dbReference>
<dbReference type="InterPro" id="IPR001296">
    <property type="entry name" value="Glyco_trans_1"/>
</dbReference>
<reference evidence="2" key="2">
    <citation type="submission" date="2023-01" db="EMBL/GenBank/DDBJ databases">
        <title>Draft genome sequence of Litoribrevibacter albus strain NBRC 110071.</title>
        <authorList>
            <person name="Sun Q."/>
            <person name="Mori K."/>
        </authorList>
    </citation>
    <scope>NUCLEOTIDE SEQUENCE</scope>
    <source>
        <strain evidence="2">NBRC 110071</strain>
    </source>
</reference>
<reference evidence="2" key="1">
    <citation type="journal article" date="2014" name="Int. J. Syst. Evol. Microbiol.">
        <title>Complete genome sequence of Corynebacterium casei LMG S-19264T (=DSM 44701T), isolated from a smear-ripened cheese.</title>
        <authorList>
            <consortium name="US DOE Joint Genome Institute (JGI-PGF)"/>
            <person name="Walter F."/>
            <person name="Albersmeier A."/>
            <person name="Kalinowski J."/>
            <person name="Ruckert C."/>
        </authorList>
    </citation>
    <scope>NUCLEOTIDE SEQUENCE</scope>
    <source>
        <strain evidence="2">NBRC 110071</strain>
    </source>
</reference>
<dbReference type="EMBL" id="BSNM01000025">
    <property type="protein sequence ID" value="GLQ33205.1"/>
    <property type="molecule type" value="Genomic_DNA"/>
</dbReference>
<dbReference type="AlphaFoldDB" id="A0AA37W7W8"/>
<evidence type="ECO:0000259" key="1">
    <source>
        <dbReference type="Pfam" id="PF00534"/>
    </source>
</evidence>
<evidence type="ECO:0000313" key="2">
    <source>
        <dbReference type="EMBL" id="GLQ33205.1"/>
    </source>
</evidence>
<feature type="domain" description="Glycosyl transferase family 1" evidence="1">
    <location>
        <begin position="221"/>
        <end position="362"/>
    </location>
</feature>
<accession>A0AA37W7W8</accession>
<proteinExistence type="predicted"/>
<dbReference type="CDD" id="cd03801">
    <property type="entry name" value="GT4_PimA-like"/>
    <property type="match status" value="1"/>
</dbReference>
<dbReference type="PANTHER" id="PTHR45947:SF3">
    <property type="entry name" value="SULFOQUINOVOSYL TRANSFERASE SQD2"/>
    <property type="match status" value="1"/>
</dbReference>
<protein>
    <recommendedName>
        <fullName evidence="1">Glycosyl transferase family 1 domain-containing protein</fullName>
    </recommendedName>
</protein>
<dbReference type="SUPFAM" id="SSF53756">
    <property type="entry name" value="UDP-Glycosyltransferase/glycogen phosphorylase"/>
    <property type="match status" value="1"/>
</dbReference>
<organism evidence="2 3">
    <name type="scientific">Litoribrevibacter albus</name>
    <dbReference type="NCBI Taxonomy" id="1473156"/>
    <lineage>
        <taxon>Bacteria</taxon>
        <taxon>Pseudomonadati</taxon>
        <taxon>Pseudomonadota</taxon>
        <taxon>Gammaproteobacteria</taxon>
        <taxon>Oceanospirillales</taxon>
        <taxon>Oceanospirillaceae</taxon>
        <taxon>Litoribrevibacter</taxon>
    </lineage>
</organism>
<dbReference type="Pfam" id="PF00534">
    <property type="entry name" value="Glycos_transf_1"/>
    <property type="match status" value="1"/>
</dbReference>
<dbReference type="Proteomes" id="UP001161389">
    <property type="component" value="Unassembled WGS sequence"/>
</dbReference>
<comment type="caution">
    <text evidence="2">The sequence shown here is derived from an EMBL/GenBank/DDBJ whole genome shotgun (WGS) entry which is preliminary data.</text>
</comment>
<gene>
    <name evidence="2" type="ORF">GCM10007876_36850</name>
</gene>
<evidence type="ECO:0000313" key="3">
    <source>
        <dbReference type="Proteomes" id="UP001161389"/>
    </source>
</evidence>
<dbReference type="RefSeq" id="WP_284383524.1">
    <property type="nucleotide sequence ID" value="NZ_BSNM01000025.1"/>
</dbReference>